<proteinExistence type="predicted"/>
<feature type="domain" description="Integrase catalytic" evidence="2">
    <location>
        <begin position="298"/>
        <end position="483"/>
    </location>
</feature>
<dbReference type="InterPro" id="IPR012337">
    <property type="entry name" value="RNaseH-like_sf"/>
</dbReference>
<dbReference type="EMBL" id="JNGI01000063">
    <property type="protein sequence ID" value="KNC93096.1"/>
    <property type="molecule type" value="Genomic_DNA"/>
</dbReference>
<evidence type="ECO:0000313" key="4">
    <source>
        <dbReference type="EMBL" id="KNC93096.1"/>
    </source>
</evidence>
<evidence type="ECO:0000256" key="1">
    <source>
        <dbReference type="SAM" id="Coils"/>
    </source>
</evidence>
<evidence type="ECO:0000259" key="2">
    <source>
        <dbReference type="PROSITE" id="PS50994"/>
    </source>
</evidence>
<feature type="domain" description="HTH Mu-type" evidence="3">
    <location>
        <begin position="1"/>
        <end position="68"/>
    </location>
</feature>
<comment type="caution">
    <text evidence="4">The sequence shown here is derived from an EMBL/GenBank/DDBJ whole genome shotgun (WGS) entry which is preliminary data.</text>
</comment>
<keyword evidence="5" id="KW-1185">Reference proteome</keyword>
<reference evidence="4 5" key="1">
    <citation type="journal article" date="2015" name="Appl. Environ. Microbiol.">
        <title>The Enterobacterium Trabulsiella odontotermitis Presents Novel Adaptations Related to Its Association with Fungus-Growing Termites.</title>
        <authorList>
            <person name="Sapountzis P."/>
            <person name="Gruntjes T."/>
            <person name="Otani S."/>
            <person name="Estevez J."/>
            <person name="da Costa R.R."/>
            <person name="Plunkett G.3rd."/>
            <person name="Perna N.T."/>
            <person name="Poulsen M."/>
        </authorList>
    </citation>
    <scope>NUCLEOTIDE SEQUENCE [LARGE SCALE GENOMIC DNA]</scope>
    <source>
        <strain evidence="4 5">12</strain>
    </source>
</reference>
<evidence type="ECO:0000259" key="3">
    <source>
        <dbReference type="PROSITE" id="PS51702"/>
    </source>
</evidence>
<protein>
    <submittedName>
        <fullName evidence="4">Transposase</fullName>
    </submittedName>
</protein>
<dbReference type="Pfam" id="PF09299">
    <property type="entry name" value="Mu-transpos_C"/>
    <property type="match status" value="1"/>
</dbReference>
<dbReference type="SUPFAM" id="SSF50610">
    <property type="entry name" value="mu transposase, C-terminal domain"/>
    <property type="match status" value="1"/>
</dbReference>
<dbReference type="PATRIC" id="fig|379893.4.peg.4216"/>
<dbReference type="Gene3D" id="3.30.420.10">
    <property type="entry name" value="Ribonuclease H-like superfamily/Ribonuclease H"/>
    <property type="match status" value="1"/>
</dbReference>
<dbReference type="InterPro" id="IPR036397">
    <property type="entry name" value="RNaseH_sf"/>
</dbReference>
<feature type="coiled-coil region" evidence="1">
    <location>
        <begin position="608"/>
        <end position="635"/>
    </location>
</feature>
<dbReference type="InterPro" id="IPR015378">
    <property type="entry name" value="Transposase-like_Mu_C"/>
</dbReference>
<dbReference type="InterPro" id="IPR036388">
    <property type="entry name" value="WH-like_DNA-bd_sf"/>
</dbReference>
<dbReference type="GO" id="GO:0003677">
    <property type="term" value="F:DNA binding"/>
    <property type="evidence" value="ECO:0007669"/>
    <property type="project" value="InterPro"/>
</dbReference>
<dbReference type="RefSeq" id="WP_049857193.1">
    <property type="nucleotide sequence ID" value="NZ_JNGI01000063.1"/>
</dbReference>
<dbReference type="SUPFAM" id="SSF46955">
    <property type="entry name" value="Putative DNA-binding domain"/>
    <property type="match status" value="1"/>
</dbReference>
<dbReference type="Gene3D" id="2.30.30.130">
    <property type="entry name" value="Transposase, Mu, C-terminal"/>
    <property type="match status" value="1"/>
</dbReference>
<dbReference type="InterPro" id="IPR003314">
    <property type="entry name" value="Mu-type_HTH"/>
</dbReference>
<dbReference type="AlphaFoldDB" id="A0A0L0GWM9"/>
<dbReference type="PROSITE" id="PS50994">
    <property type="entry name" value="INTEGRASE"/>
    <property type="match status" value="1"/>
</dbReference>
<dbReference type="GO" id="GO:0015074">
    <property type="term" value="P:DNA integration"/>
    <property type="evidence" value="ECO:0007669"/>
    <property type="project" value="InterPro"/>
</dbReference>
<sequence length="682" mass="75813">MFLSVNDLIGLPGMPGTAQGVRYLLNKSAGDVIELKRKREGSKAFEYHIDCLPAEAREVVRQRHYQSVLEQSTEVAVVDAPVAARKSSVKPSQELELIRQCPALLERKVGTLTDKQKQIADARALLAQEVETLIDAGASRSRAVNLIANGSRDGSLPERVLIAAEVANARKGKTRTGISVRCLQEWVTICRSTENGGERLALLAPGHLKAKVPEQIGWLVDFLPHWRSPNGPTLQAAYRSFEAEWHTRYADQPAMLAAIPSYHTVNRAMKKFPRRELARGRVSGSAARALETYQKRGWSQMPVNGCWISDGKSLNMKVAHPVHGQPYTPELTLIIDGRTRYVVGWSLSLAESMLAVADAYRYAMKHHGKPLFVYSDNGSGQANLSFDDEISGIFPRMGIRHMTGIPGNPQARGIIERLNGVIPLAIAQKFATFNGTGADAEHVRITQRGIDSAINALKNGKALNAIQQKAIGKLPSWQQLLDAIAIEVDAYNHSHEHSQLPKYNGRYLTPAQYRKAVLEAEGDEIEYLTELELREVFMLERKPTASRGWITVNSNEYFAEELINVDGEKVRAAFDMHDAREVIVRRMDGSYLCTAVWNGNKVAAVPVSEMEKAQKERTKRRLKRVEGKREGILAEGRGVLEHNDGFNMGITIDATPSEDEEHLFLFQADRDEYLKKTGSGRA</sequence>
<name>A0A0L0GWM9_9ENTR</name>
<dbReference type="Proteomes" id="UP000037393">
    <property type="component" value="Unassembled WGS sequence"/>
</dbReference>
<dbReference type="Pfam" id="PF02316">
    <property type="entry name" value="HTH_Tnp_Mu_1"/>
    <property type="match status" value="1"/>
</dbReference>
<evidence type="ECO:0000313" key="5">
    <source>
        <dbReference type="Proteomes" id="UP000037393"/>
    </source>
</evidence>
<organism evidence="4 5">
    <name type="scientific">Trabulsiella odontotermitis</name>
    <dbReference type="NCBI Taxonomy" id="379893"/>
    <lineage>
        <taxon>Bacteria</taxon>
        <taxon>Pseudomonadati</taxon>
        <taxon>Pseudomonadota</taxon>
        <taxon>Gammaproteobacteria</taxon>
        <taxon>Enterobacterales</taxon>
        <taxon>Enterobacteriaceae</taxon>
        <taxon>Trabulsiella</taxon>
    </lineage>
</organism>
<dbReference type="InterPro" id="IPR009061">
    <property type="entry name" value="DNA-bd_dom_put_sf"/>
</dbReference>
<keyword evidence="1" id="KW-0175">Coiled coil</keyword>
<dbReference type="OrthoDB" id="5676324at2"/>
<dbReference type="Gene3D" id="1.10.10.10">
    <property type="entry name" value="Winged helix-like DNA-binding domain superfamily/Winged helix DNA-binding domain"/>
    <property type="match status" value="1"/>
</dbReference>
<dbReference type="InterPro" id="IPR009004">
    <property type="entry name" value="Transposase_Mu_C"/>
</dbReference>
<dbReference type="InterPro" id="IPR001584">
    <property type="entry name" value="Integrase_cat-core"/>
</dbReference>
<dbReference type="PROSITE" id="PS51702">
    <property type="entry name" value="HTH_MU"/>
    <property type="match status" value="1"/>
</dbReference>
<gene>
    <name evidence="4" type="ORF">GM31_20780</name>
</gene>
<dbReference type="SUPFAM" id="SSF53098">
    <property type="entry name" value="Ribonuclease H-like"/>
    <property type="match status" value="1"/>
</dbReference>
<accession>A0A0L0GWM9</accession>